<reference evidence="3" key="1">
    <citation type="submission" date="2016-11" db="UniProtKB">
        <authorList>
            <consortium name="WormBaseParasite"/>
        </authorList>
    </citation>
    <scope>IDENTIFICATION</scope>
</reference>
<protein>
    <submittedName>
        <fullName evidence="3">Transmembrane protein</fullName>
    </submittedName>
</protein>
<dbReference type="Proteomes" id="UP000095281">
    <property type="component" value="Unplaced"/>
</dbReference>
<evidence type="ECO:0000313" key="2">
    <source>
        <dbReference type="Proteomes" id="UP000095281"/>
    </source>
</evidence>
<organism evidence="2 3">
    <name type="scientific">Meloidogyne hapla</name>
    <name type="common">Root-knot nematode worm</name>
    <dbReference type="NCBI Taxonomy" id="6305"/>
    <lineage>
        <taxon>Eukaryota</taxon>
        <taxon>Metazoa</taxon>
        <taxon>Ecdysozoa</taxon>
        <taxon>Nematoda</taxon>
        <taxon>Chromadorea</taxon>
        <taxon>Rhabditida</taxon>
        <taxon>Tylenchina</taxon>
        <taxon>Tylenchomorpha</taxon>
        <taxon>Tylenchoidea</taxon>
        <taxon>Meloidogynidae</taxon>
        <taxon>Meloidogyninae</taxon>
        <taxon>Meloidogyne</taxon>
    </lineage>
</organism>
<evidence type="ECO:0000313" key="3">
    <source>
        <dbReference type="WBParaSite" id="MhA1_Contig521.frz3.gene1"/>
    </source>
</evidence>
<keyword evidence="1" id="KW-1133">Transmembrane helix</keyword>
<keyword evidence="2" id="KW-1185">Reference proteome</keyword>
<sequence length="107" mass="11718">MVRDLSLLSLAEISAYLQLAVLRIDGIIIGTGILIIGCCWAILFFWLNICVRREIPPQIDKGIEEARVGSERSEEVVEQPSAPPLILPSQKVGETENISTITSRVSG</sequence>
<feature type="transmembrane region" description="Helical" evidence="1">
    <location>
        <begin position="27"/>
        <end position="51"/>
    </location>
</feature>
<name>A0A1I8BTB8_MELHA</name>
<dbReference type="WBParaSite" id="MhA1_Contig521.frz3.gene1">
    <property type="protein sequence ID" value="MhA1_Contig521.frz3.gene1"/>
    <property type="gene ID" value="MhA1_Contig521.frz3.gene1"/>
</dbReference>
<evidence type="ECO:0000256" key="1">
    <source>
        <dbReference type="SAM" id="Phobius"/>
    </source>
</evidence>
<dbReference type="AlphaFoldDB" id="A0A1I8BTB8"/>
<keyword evidence="1" id="KW-0812">Transmembrane</keyword>
<proteinExistence type="predicted"/>
<accession>A0A1I8BTB8</accession>
<keyword evidence="1" id="KW-0472">Membrane</keyword>